<protein>
    <recommendedName>
        <fullName evidence="4">DUF4333 domain-containing protein</fullName>
    </recommendedName>
</protein>
<proteinExistence type="predicted"/>
<gene>
    <name evidence="2" type="ORF">BIZ92_30365</name>
</gene>
<evidence type="ECO:0000256" key="1">
    <source>
        <dbReference type="SAM" id="SignalP"/>
    </source>
</evidence>
<feature type="chain" id="PRO_5013000555" description="DUF4333 domain-containing protein" evidence="1">
    <location>
        <begin position="24"/>
        <end position="115"/>
    </location>
</feature>
<dbReference type="AlphaFoldDB" id="A0A1R1JPS2"/>
<name>A0A1R1JPS2_ALCXX</name>
<comment type="caution">
    <text evidence="2">The sequence shown here is derived from an EMBL/GenBank/DDBJ whole genome shotgun (WGS) entry which is preliminary data.</text>
</comment>
<sequence length="115" mass="12029">MRKSRVRLALVAALMSVSAGAQAQSLVLPTIPEATDAIVDMLAGTGLARPSEVKLGTCVAAEQASHPGQVACTVAVTMGAAVNENQMDFYKQGGKWKAQPSVSQDKLPFPDPKLH</sequence>
<evidence type="ECO:0000313" key="2">
    <source>
        <dbReference type="EMBL" id="OMG82843.1"/>
    </source>
</evidence>
<dbReference type="OrthoDB" id="8656340at2"/>
<organism evidence="2 3">
    <name type="scientific">Alcaligenes xylosoxydans xylosoxydans</name>
    <name type="common">Achromobacter xylosoxidans</name>
    <dbReference type="NCBI Taxonomy" id="85698"/>
    <lineage>
        <taxon>Bacteria</taxon>
        <taxon>Pseudomonadati</taxon>
        <taxon>Pseudomonadota</taxon>
        <taxon>Betaproteobacteria</taxon>
        <taxon>Burkholderiales</taxon>
        <taxon>Alcaligenaceae</taxon>
        <taxon>Achromobacter</taxon>
    </lineage>
</organism>
<dbReference type="EMBL" id="MJMN01000026">
    <property type="protein sequence ID" value="OMG82843.1"/>
    <property type="molecule type" value="Genomic_DNA"/>
</dbReference>
<dbReference type="RefSeq" id="WP_076414041.1">
    <property type="nucleotide sequence ID" value="NZ_AP028040.1"/>
</dbReference>
<dbReference type="Proteomes" id="UP000187251">
    <property type="component" value="Unassembled WGS sequence"/>
</dbReference>
<evidence type="ECO:0008006" key="4">
    <source>
        <dbReference type="Google" id="ProtNLM"/>
    </source>
</evidence>
<reference evidence="2 3" key="1">
    <citation type="submission" date="2016-09" db="EMBL/GenBank/DDBJ databases">
        <title>Phylogenomics of Achromobacter.</title>
        <authorList>
            <person name="Jeukens J."/>
            <person name="Freschi L."/>
            <person name="Vincent A.T."/>
            <person name="Emond-Rheault J.-G."/>
            <person name="Kukavica-Ibrulj I."/>
            <person name="Charette S.J."/>
            <person name="Levesque R.C."/>
        </authorList>
    </citation>
    <scope>NUCLEOTIDE SEQUENCE [LARGE SCALE GENOMIC DNA]</scope>
    <source>
        <strain evidence="2 3">AUS488</strain>
    </source>
</reference>
<accession>A0A1R1JPS2</accession>
<evidence type="ECO:0000313" key="3">
    <source>
        <dbReference type="Proteomes" id="UP000187251"/>
    </source>
</evidence>
<keyword evidence="1" id="KW-0732">Signal</keyword>
<feature type="signal peptide" evidence="1">
    <location>
        <begin position="1"/>
        <end position="23"/>
    </location>
</feature>